<sequence length="736" mass="76508">MAGKKREREGEEAAADGGGERRRGYSRLDAETLSYYEEIGGRFAELDDDEEKALLADNALGECVERGAADVGTDAACSRVLEKLLQHAGTEALCAFTQACVEGDNLGTMCTSGPFGSHVLEKCIVELGKRAAAAGNDDYARIEAAMTAMTEACAASLYEMATSKYGSFVARRLLCVLAGRDVAPPPGKKPAAQLEPAAEAGQAAALSGPRGGGALAAKLGSSSSGQGGDGSSGASQGVDYPALLEKLATTVLGDDWSGEEMQRLSTDSFAGPFLQALLRACTHNQKLQQRLLLQVLGGATSKGVESVSMERCHALLQDRNGSHLMEVVFSTAPDDYFAKLTTLCFKGHLLQLAQHPAANFGVQAALAALRKPQQLKRMFEDLKPAFPQLLRSRRSGVIAALLAAAGRLGAQEAEAAAALWSAAGSGGSGSAAANPLEGLLTLDTTTQLGQGSGRISTLGCAMAGTLLRLPAAACKQWADAVAALPPGQLQHVAKDPGGCRVLEAYLEGPGSAAKKRRALLRGLSGAWGDIALGGSGSHFVEKAYALAEVTEKETIAGELAAAEPRLLQTHRGPVLLKRCHVDAFKKGSDGWQKRVAAADAARREFEDLFGDGGAAEEGEEEAAAAADGEEAATEQQPKKKQKGKKGQAAADAGEQPEQQEAAEQQAAGGKKKKKRSKAEQPEAAAVADAEQEEPQPAAKKKKKVKTAAAAEEHQALAEQPAAAKKGKKKKQKASAE</sequence>
<dbReference type="GO" id="GO:0003723">
    <property type="term" value="F:RNA binding"/>
    <property type="evidence" value="ECO:0007669"/>
    <property type="project" value="InterPro"/>
</dbReference>
<comment type="caution">
    <text evidence="3">The sequence shown here is derived from an EMBL/GenBank/DDBJ whole genome shotgun (WGS) entry which is preliminary data.</text>
</comment>
<dbReference type="GO" id="GO:0000472">
    <property type="term" value="P:endonucleolytic cleavage to generate mature 5'-end of SSU-rRNA from (SSU-rRNA, 5.8S rRNA, LSU-rRNA)"/>
    <property type="evidence" value="ECO:0007669"/>
    <property type="project" value="TreeGrafter"/>
</dbReference>
<dbReference type="AlphaFoldDB" id="A0AAD5DI61"/>
<dbReference type="GO" id="GO:0030686">
    <property type="term" value="C:90S preribosome"/>
    <property type="evidence" value="ECO:0007669"/>
    <property type="project" value="TreeGrafter"/>
</dbReference>
<dbReference type="GO" id="GO:0000480">
    <property type="term" value="P:endonucleolytic cleavage in 5'-ETS of tricistronic rRNA transcript (SSU-rRNA, 5.8S rRNA, LSU-rRNA)"/>
    <property type="evidence" value="ECO:0007669"/>
    <property type="project" value="TreeGrafter"/>
</dbReference>
<evidence type="ECO:0000256" key="1">
    <source>
        <dbReference type="ARBA" id="ARBA00022737"/>
    </source>
</evidence>
<dbReference type="Proteomes" id="UP001205105">
    <property type="component" value="Unassembled WGS sequence"/>
</dbReference>
<feature type="region of interest" description="Disordered" evidence="2">
    <location>
        <begin position="1"/>
        <end position="25"/>
    </location>
</feature>
<keyword evidence="4" id="KW-1185">Reference proteome</keyword>
<dbReference type="Gene3D" id="1.25.10.10">
    <property type="entry name" value="Leucine-rich Repeat Variant"/>
    <property type="match status" value="1"/>
</dbReference>
<dbReference type="PANTHER" id="PTHR13102:SF0">
    <property type="entry name" value="NUCLEOLAR PROTEIN 9"/>
    <property type="match status" value="1"/>
</dbReference>
<evidence type="ECO:0000256" key="2">
    <source>
        <dbReference type="SAM" id="MobiDB-lite"/>
    </source>
</evidence>
<dbReference type="EMBL" id="JADXDR010000176">
    <property type="protein sequence ID" value="KAI7836788.1"/>
    <property type="molecule type" value="Genomic_DNA"/>
</dbReference>
<feature type="compositionally biased region" description="Basic residues" evidence="2">
    <location>
        <begin position="724"/>
        <end position="736"/>
    </location>
</feature>
<dbReference type="GO" id="GO:0000447">
    <property type="term" value="P:endonucleolytic cleavage in ITS1 to separate SSU-rRNA from 5.8S rRNA and LSU-rRNA from tricistronic rRNA transcript (SSU-rRNA, 5.8S rRNA, LSU-rRNA)"/>
    <property type="evidence" value="ECO:0007669"/>
    <property type="project" value="TreeGrafter"/>
</dbReference>
<feature type="compositionally biased region" description="Basic and acidic residues" evidence="2">
    <location>
        <begin position="1"/>
        <end position="11"/>
    </location>
</feature>
<feature type="region of interest" description="Disordered" evidence="2">
    <location>
        <begin position="216"/>
        <end position="235"/>
    </location>
</feature>
<organism evidence="3 4">
    <name type="scientific">Chlorella ohadii</name>
    <dbReference type="NCBI Taxonomy" id="2649997"/>
    <lineage>
        <taxon>Eukaryota</taxon>
        <taxon>Viridiplantae</taxon>
        <taxon>Chlorophyta</taxon>
        <taxon>core chlorophytes</taxon>
        <taxon>Trebouxiophyceae</taxon>
        <taxon>Chlorellales</taxon>
        <taxon>Chlorellaceae</taxon>
        <taxon>Chlorella clade</taxon>
        <taxon>Chlorella</taxon>
    </lineage>
</organism>
<dbReference type="GO" id="GO:0000056">
    <property type="term" value="P:ribosomal small subunit export from nucleus"/>
    <property type="evidence" value="ECO:0007669"/>
    <property type="project" value="TreeGrafter"/>
</dbReference>
<feature type="region of interest" description="Disordered" evidence="2">
    <location>
        <begin position="611"/>
        <end position="736"/>
    </location>
</feature>
<evidence type="ECO:0008006" key="5">
    <source>
        <dbReference type="Google" id="ProtNLM"/>
    </source>
</evidence>
<feature type="compositionally biased region" description="Low complexity" evidence="2">
    <location>
        <begin position="646"/>
        <end position="668"/>
    </location>
</feature>
<feature type="compositionally biased region" description="Acidic residues" evidence="2">
    <location>
        <begin position="614"/>
        <end position="632"/>
    </location>
</feature>
<reference evidence="3" key="1">
    <citation type="submission" date="2020-11" db="EMBL/GenBank/DDBJ databases">
        <title>Chlorella ohadii genome sequencing and assembly.</title>
        <authorList>
            <person name="Murik O."/>
            <person name="Treves H."/>
            <person name="Kedem I."/>
            <person name="Shotland Y."/>
            <person name="Kaplan A."/>
        </authorList>
    </citation>
    <scope>NUCLEOTIDE SEQUENCE</scope>
    <source>
        <strain evidence="3">1</strain>
    </source>
</reference>
<dbReference type="SMART" id="SM00025">
    <property type="entry name" value="Pumilio"/>
    <property type="match status" value="2"/>
</dbReference>
<feature type="compositionally biased region" description="Low complexity" evidence="2">
    <location>
        <begin position="190"/>
        <end position="206"/>
    </location>
</feature>
<evidence type="ECO:0000313" key="3">
    <source>
        <dbReference type="EMBL" id="KAI7836788.1"/>
    </source>
</evidence>
<dbReference type="InterPro" id="IPR011989">
    <property type="entry name" value="ARM-like"/>
</dbReference>
<dbReference type="GO" id="GO:0030688">
    <property type="term" value="C:preribosome, small subunit precursor"/>
    <property type="evidence" value="ECO:0007669"/>
    <property type="project" value="TreeGrafter"/>
</dbReference>
<name>A0AAD5DI61_9CHLO</name>
<proteinExistence type="predicted"/>
<accession>A0AAD5DI61</accession>
<dbReference type="GO" id="GO:0005730">
    <property type="term" value="C:nucleolus"/>
    <property type="evidence" value="ECO:0007669"/>
    <property type="project" value="TreeGrafter"/>
</dbReference>
<dbReference type="SUPFAM" id="SSF48371">
    <property type="entry name" value="ARM repeat"/>
    <property type="match status" value="1"/>
</dbReference>
<dbReference type="PANTHER" id="PTHR13102">
    <property type="entry name" value="NUCLEOLAR PROTEIN 9"/>
    <property type="match status" value="1"/>
</dbReference>
<dbReference type="InterPro" id="IPR016024">
    <property type="entry name" value="ARM-type_fold"/>
</dbReference>
<dbReference type="InterPro" id="IPR040000">
    <property type="entry name" value="NOP9"/>
</dbReference>
<protein>
    <recommendedName>
        <fullName evidence="5">Nucleolar protein 9</fullName>
    </recommendedName>
</protein>
<keyword evidence="1" id="KW-0677">Repeat</keyword>
<evidence type="ECO:0000313" key="4">
    <source>
        <dbReference type="Proteomes" id="UP001205105"/>
    </source>
</evidence>
<gene>
    <name evidence="3" type="ORF">COHA_009368</name>
</gene>
<feature type="region of interest" description="Disordered" evidence="2">
    <location>
        <begin position="185"/>
        <end position="206"/>
    </location>
</feature>
<dbReference type="InterPro" id="IPR001313">
    <property type="entry name" value="Pumilio_RNA-bd_rpt"/>
</dbReference>
<dbReference type="Pfam" id="PF22493">
    <property type="entry name" value="PUF_NOP9"/>
    <property type="match status" value="1"/>
</dbReference>